<organism evidence="5 6">
    <name type="scientific">Mesorhizobium tamadayense</name>
    <dbReference type="NCBI Taxonomy" id="425306"/>
    <lineage>
        <taxon>Bacteria</taxon>
        <taxon>Pseudomonadati</taxon>
        <taxon>Pseudomonadota</taxon>
        <taxon>Alphaproteobacteria</taxon>
        <taxon>Hyphomicrobiales</taxon>
        <taxon>Phyllobacteriaceae</taxon>
        <taxon>Mesorhizobium</taxon>
    </lineage>
</organism>
<dbReference type="InterPro" id="IPR003362">
    <property type="entry name" value="Bact_transf"/>
</dbReference>
<dbReference type="EMBL" id="RQXT01000095">
    <property type="protein sequence ID" value="RRH87844.1"/>
    <property type="molecule type" value="Genomic_DNA"/>
</dbReference>
<keyword evidence="3" id="KW-0812">Transmembrane</keyword>
<evidence type="ECO:0000313" key="5">
    <source>
        <dbReference type="EMBL" id="RRH87844.1"/>
    </source>
</evidence>
<reference evidence="5 6" key="1">
    <citation type="submission" date="2018-11" db="EMBL/GenBank/DDBJ databases">
        <title>the genome of Mesorhizobium tamadayense DSM 28320.</title>
        <authorList>
            <person name="Gao J."/>
        </authorList>
    </citation>
    <scope>NUCLEOTIDE SEQUENCE [LARGE SCALE GENOMIC DNA]</scope>
    <source>
        <strain evidence="5 6">DSM 28320</strain>
    </source>
</reference>
<comment type="similarity">
    <text evidence="1">Belongs to the bacterial sugar transferase family.</text>
</comment>
<keyword evidence="2" id="KW-0270">Exopolysaccharide synthesis</keyword>
<evidence type="ECO:0000256" key="2">
    <source>
        <dbReference type="ARBA" id="ARBA00023169"/>
    </source>
</evidence>
<evidence type="ECO:0000256" key="1">
    <source>
        <dbReference type="ARBA" id="ARBA00006464"/>
    </source>
</evidence>
<dbReference type="PANTHER" id="PTHR30576">
    <property type="entry name" value="COLANIC BIOSYNTHESIS UDP-GLUCOSE LIPID CARRIER TRANSFERASE"/>
    <property type="match status" value="1"/>
</dbReference>
<dbReference type="OrthoDB" id="9808602at2"/>
<feature type="transmembrane region" description="Helical" evidence="3">
    <location>
        <begin position="39"/>
        <end position="68"/>
    </location>
</feature>
<keyword evidence="3" id="KW-0472">Membrane</keyword>
<dbReference type="Proteomes" id="UP000273786">
    <property type="component" value="Unassembled WGS sequence"/>
</dbReference>
<dbReference type="GO" id="GO:0089702">
    <property type="term" value="F:undecaprenyl-phosphate glucose phosphotransferase activity"/>
    <property type="evidence" value="ECO:0007669"/>
    <property type="project" value="TreeGrafter"/>
</dbReference>
<evidence type="ECO:0000256" key="3">
    <source>
        <dbReference type="SAM" id="Phobius"/>
    </source>
</evidence>
<sequence>MSFVGVDVGPLEHSTGRVISDLSRSYLNSRFRRSLDTSVAVLLLVALIPVIGLIAVGISITSPGPILFRQRRSGIGMKPFMLLKFRTMYWAEARAGTVEQAIRGDARVTPLGRLLRATSLDELPQLFNVVHGEMSLIGPRPHAVEHDRFYMARIPHYVQRFEVRPGLTGLAQISGARGGTPRIQDMQRRVDIDLEYIENASLPVDCLIFLQTVREVFESDSAC</sequence>
<evidence type="ECO:0000313" key="6">
    <source>
        <dbReference type="Proteomes" id="UP000273786"/>
    </source>
</evidence>
<keyword evidence="6" id="KW-1185">Reference proteome</keyword>
<comment type="caution">
    <text evidence="5">The sequence shown here is derived from an EMBL/GenBank/DDBJ whole genome shotgun (WGS) entry which is preliminary data.</text>
</comment>
<dbReference type="AlphaFoldDB" id="A0A3P3EN66"/>
<evidence type="ECO:0000259" key="4">
    <source>
        <dbReference type="Pfam" id="PF02397"/>
    </source>
</evidence>
<dbReference type="RefSeq" id="WP_125007054.1">
    <property type="nucleotide sequence ID" value="NZ_RQXT01000095.1"/>
</dbReference>
<feature type="domain" description="Bacterial sugar transferase" evidence="4">
    <location>
        <begin position="32"/>
        <end position="217"/>
    </location>
</feature>
<dbReference type="GO" id="GO:0009242">
    <property type="term" value="P:colanic acid biosynthetic process"/>
    <property type="evidence" value="ECO:0007669"/>
    <property type="project" value="TreeGrafter"/>
</dbReference>
<proteinExistence type="inferred from homology"/>
<dbReference type="Pfam" id="PF02397">
    <property type="entry name" value="Bac_transf"/>
    <property type="match status" value="1"/>
</dbReference>
<keyword evidence="3" id="KW-1133">Transmembrane helix</keyword>
<dbReference type="PANTHER" id="PTHR30576:SF21">
    <property type="entry name" value="UDP-GLUCOSE:UNDECAPRENYL-PHOSPHATE GLUCOSE-1-PHOSPHATE TRANSFERASE"/>
    <property type="match status" value="1"/>
</dbReference>
<gene>
    <name evidence="5" type="ORF">EH240_35755</name>
</gene>
<name>A0A3P3EN66_9HYPH</name>
<protein>
    <submittedName>
        <fullName evidence="5">Exopolysaccharide biosynthesis protein</fullName>
    </submittedName>
</protein>
<dbReference type="GO" id="GO:0000271">
    <property type="term" value="P:polysaccharide biosynthetic process"/>
    <property type="evidence" value="ECO:0007669"/>
    <property type="project" value="UniProtKB-KW"/>
</dbReference>
<accession>A0A3P3EN66</accession>